<name>A0A7Y6NQJ0_9BURK</name>
<evidence type="ECO:0000313" key="22">
    <source>
        <dbReference type="EMBL" id="NUZ07424.1"/>
    </source>
</evidence>
<dbReference type="Proteomes" id="UP000529637">
    <property type="component" value="Unassembled WGS sequence"/>
</dbReference>
<proteinExistence type="inferred from homology"/>
<keyword evidence="10" id="KW-0576">Peroxisome</keyword>
<evidence type="ECO:0000256" key="14">
    <source>
        <dbReference type="ARBA" id="ARBA00038849"/>
    </source>
</evidence>
<dbReference type="FunFam" id="3.40.50.720:FF:000084">
    <property type="entry name" value="Short-chain dehydrogenase reductase"/>
    <property type="match status" value="1"/>
</dbReference>
<reference evidence="22 23" key="1">
    <citation type="submission" date="2020-06" db="EMBL/GenBank/DDBJ databases">
        <title>Schlegella sp. ID0723 isolated from air conditioner.</title>
        <authorList>
            <person name="Kim D.Y."/>
            <person name="Kim D.-U."/>
        </authorList>
    </citation>
    <scope>NUCLEOTIDE SEQUENCE [LARGE SCALE GENOMIC DNA]</scope>
    <source>
        <strain evidence="22 23">ID0723</strain>
    </source>
</reference>
<keyword evidence="6" id="KW-0276">Fatty acid metabolism</keyword>
<comment type="catalytic activity">
    <reaction evidence="21">
        <text>(2E)-octenoyl-CoA + NADPH + H(+) = octanoyl-CoA + NADP(+)</text>
        <dbReference type="Rhea" id="RHEA:44952"/>
        <dbReference type="ChEBI" id="CHEBI:15378"/>
        <dbReference type="ChEBI" id="CHEBI:57386"/>
        <dbReference type="ChEBI" id="CHEBI:57783"/>
        <dbReference type="ChEBI" id="CHEBI:58349"/>
        <dbReference type="ChEBI" id="CHEBI:62242"/>
    </reaction>
    <physiologicalReaction direction="left-to-right" evidence="21">
        <dbReference type="Rhea" id="RHEA:44953"/>
    </physiologicalReaction>
</comment>
<comment type="catalytic activity">
    <reaction evidence="19">
        <text>a (2E)-enoyl-CoA + NADPH + H(+) = a 2,3-saturated acyl-CoA + NADP(+)</text>
        <dbReference type="Rhea" id="RHEA:33763"/>
        <dbReference type="ChEBI" id="CHEBI:15378"/>
        <dbReference type="ChEBI" id="CHEBI:57783"/>
        <dbReference type="ChEBI" id="CHEBI:58349"/>
        <dbReference type="ChEBI" id="CHEBI:58856"/>
        <dbReference type="ChEBI" id="CHEBI:65111"/>
        <dbReference type="EC" id="1.3.1.38"/>
    </reaction>
    <physiologicalReaction direction="left-to-right" evidence="19">
        <dbReference type="Rhea" id="RHEA:33764"/>
    </physiologicalReaction>
</comment>
<dbReference type="EC" id="1.3.1.38" evidence="14"/>
<evidence type="ECO:0000256" key="9">
    <source>
        <dbReference type="ARBA" id="ARBA00023098"/>
    </source>
</evidence>
<comment type="catalytic activity">
    <reaction evidence="16">
        <text>(2E)-dodecenoyl-CoA + NADPH + H(+) = dodecanoyl-CoA + NADP(+)</text>
        <dbReference type="Rhea" id="RHEA:44964"/>
        <dbReference type="ChEBI" id="CHEBI:15378"/>
        <dbReference type="ChEBI" id="CHEBI:57330"/>
        <dbReference type="ChEBI" id="CHEBI:57375"/>
        <dbReference type="ChEBI" id="CHEBI:57783"/>
        <dbReference type="ChEBI" id="CHEBI:58349"/>
    </reaction>
    <physiologicalReaction direction="left-to-right" evidence="16">
        <dbReference type="Rhea" id="RHEA:44965"/>
    </physiologicalReaction>
</comment>
<evidence type="ECO:0000256" key="16">
    <source>
        <dbReference type="ARBA" id="ARBA00047570"/>
    </source>
</evidence>
<keyword evidence="9" id="KW-0443">Lipid metabolism</keyword>
<dbReference type="InterPro" id="IPR036291">
    <property type="entry name" value="NAD(P)-bd_dom_sf"/>
</dbReference>
<evidence type="ECO:0000256" key="20">
    <source>
        <dbReference type="ARBA" id="ARBA00049386"/>
    </source>
</evidence>
<dbReference type="PRINTS" id="PR00081">
    <property type="entry name" value="GDHRDH"/>
</dbReference>
<evidence type="ECO:0000256" key="13">
    <source>
        <dbReference type="ARBA" id="ARBA00038622"/>
    </source>
</evidence>
<dbReference type="Gene3D" id="3.40.50.720">
    <property type="entry name" value="NAD(P)-binding Rossmann-like Domain"/>
    <property type="match status" value="1"/>
</dbReference>
<evidence type="ECO:0000256" key="11">
    <source>
        <dbReference type="ARBA" id="ARBA00023160"/>
    </source>
</evidence>
<dbReference type="Pfam" id="PF13561">
    <property type="entry name" value="adh_short_C2"/>
    <property type="match status" value="1"/>
</dbReference>
<evidence type="ECO:0000256" key="17">
    <source>
        <dbReference type="ARBA" id="ARBA00048686"/>
    </source>
</evidence>
<keyword evidence="23" id="KW-1185">Reference proteome</keyword>
<dbReference type="GO" id="GO:0019166">
    <property type="term" value="F:trans-2-enoyl-CoA reductase (NADPH) activity"/>
    <property type="evidence" value="ECO:0007669"/>
    <property type="project" value="UniProtKB-EC"/>
</dbReference>
<dbReference type="SUPFAM" id="SSF51735">
    <property type="entry name" value="NAD(P)-binding Rossmann-fold domains"/>
    <property type="match status" value="1"/>
</dbReference>
<keyword evidence="5" id="KW-0597">Phosphoprotein</keyword>
<dbReference type="AlphaFoldDB" id="A0A7Y6NQJ0"/>
<keyword evidence="4" id="KW-0444">Lipid biosynthesis</keyword>
<dbReference type="PANTHER" id="PTHR24317">
    <property type="entry name" value="PEROXISOMAL TRANS-2-ENOYL-COA REDUCTASE"/>
    <property type="match status" value="1"/>
</dbReference>
<gene>
    <name evidence="22" type="ORF">HQN59_16800</name>
</gene>
<comment type="catalytic activity">
    <reaction evidence="18">
        <text>(2E)-hexenoyl-CoA + NADPH + H(+) = hexanoyl-CoA + NADP(+)</text>
        <dbReference type="Rhea" id="RHEA:44956"/>
        <dbReference type="ChEBI" id="CHEBI:15378"/>
        <dbReference type="ChEBI" id="CHEBI:57783"/>
        <dbReference type="ChEBI" id="CHEBI:58349"/>
        <dbReference type="ChEBI" id="CHEBI:62077"/>
        <dbReference type="ChEBI" id="CHEBI:62620"/>
    </reaction>
    <physiologicalReaction direction="left-to-right" evidence="18">
        <dbReference type="Rhea" id="RHEA:44957"/>
    </physiologicalReaction>
</comment>
<dbReference type="PRINTS" id="PR00080">
    <property type="entry name" value="SDRFAMILY"/>
</dbReference>
<comment type="catalytic activity">
    <reaction evidence="17">
        <text>(2E)-tetradecenoyl-CoA + NADPH + H(+) = tetradecanoyl-CoA + NADP(+)</text>
        <dbReference type="Rhea" id="RHEA:44968"/>
        <dbReference type="ChEBI" id="CHEBI:15378"/>
        <dbReference type="ChEBI" id="CHEBI:57385"/>
        <dbReference type="ChEBI" id="CHEBI:57783"/>
        <dbReference type="ChEBI" id="CHEBI:58349"/>
        <dbReference type="ChEBI" id="CHEBI:61405"/>
    </reaction>
    <physiologicalReaction direction="left-to-right" evidence="17">
        <dbReference type="Rhea" id="RHEA:44969"/>
    </physiologicalReaction>
</comment>
<evidence type="ECO:0000256" key="7">
    <source>
        <dbReference type="ARBA" id="ARBA00022857"/>
    </source>
</evidence>
<evidence type="ECO:0000256" key="18">
    <source>
        <dbReference type="ARBA" id="ARBA00049108"/>
    </source>
</evidence>
<evidence type="ECO:0000256" key="5">
    <source>
        <dbReference type="ARBA" id="ARBA00022553"/>
    </source>
</evidence>
<evidence type="ECO:0000256" key="8">
    <source>
        <dbReference type="ARBA" id="ARBA00023002"/>
    </source>
</evidence>
<keyword evidence="7" id="KW-0521">NADP</keyword>
<evidence type="ECO:0000313" key="23">
    <source>
        <dbReference type="Proteomes" id="UP000529637"/>
    </source>
</evidence>
<sequence>MTAAEEQPRFGPGDRALAKLPTVYRDDLFAGKVVLVSGAGSGIGKAIAFLYARLGATLAICGRRADALERCAEQLRTLGGGREVLAFPMSIRDPEQVEALFEAVWQRIGGLDVLVNNAGGQFAAHAMDFTDKGWNAVIDTNLNGTWYMMQAAAKRWVRDGKRGGNIVTIAAAVDRGLPGMAHTAASRAGVIALSKTLAVEWAEHDIRVNCIGAGAIESNGFNNYKEEHVGGLFRTNPMKRAGDVQDVAEAVVYLTAPSGKYITGETINIDGGMVLWGEFWPAGMPDHFRPPRPPAA</sequence>
<comment type="pathway">
    <text evidence="2">Lipid metabolism.</text>
</comment>
<evidence type="ECO:0000256" key="2">
    <source>
        <dbReference type="ARBA" id="ARBA00005189"/>
    </source>
</evidence>
<dbReference type="PANTHER" id="PTHR24317:SF7">
    <property type="entry name" value="PEROXISOMAL TRANS-2-ENOYL-COA REDUCTASE"/>
    <property type="match status" value="1"/>
</dbReference>
<comment type="similarity">
    <text evidence="3">Belongs to the short-chain dehydrogenases/reductases (SDR) family.</text>
</comment>
<dbReference type="InterPro" id="IPR002347">
    <property type="entry name" value="SDR_fam"/>
</dbReference>
<keyword evidence="11" id="KW-0275">Fatty acid biosynthesis</keyword>
<dbReference type="InterPro" id="IPR052388">
    <property type="entry name" value="Peroxisomal_t2-enoyl-CoA_red"/>
</dbReference>
<dbReference type="EMBL" id="JABWMJ010000008">
    <property type="protein sequence ID" value="NUZ07424.1"/>
    <property type="molecule type" value="Genomic_DNA"/>
</dbReference>
<evidence type="ECO:0000256" key="19">
    <source>
        <dbReference type="ARBA" id="ARBA00049251"/>
    </source>
</evidence>
<evidence type="ECO:0000256" key="4">
    <source>
        <dbReference type="ARBA" id="ARBA00022516"/>
    </source>
</evidence>
<organism evidence="22 23">
    <name type="scientific">Piscinibacter koreensis</name>
    <dbReference type="NCBI Taxonomy" id="2742824"/>
    <lineage>
        <taxon>Bacteria</taxon>
        <taxon>Pseudomonadati</taxon>
        <taxon>Pseudomonadota</taxon>
        <taxon>Betaproteobacteria</taxon>
        <taxon>Burkholderiales</taxon>
        <taxon>Sphaerotilaceae</taxon>
        <taxon>Piscinibacter</taxon>
    </lineage>
</organism>
<evidence type="ECO:0000256" key="21">
    <source>
        <dbReference type="ARBA" id="ARBA00049559"/>
    </source>
</evidence>
<dbReference type="GO" id="GO:0006633">
    <property type="term" value="P:fatty acid biosynthetic process"/>
    <property type="evidence" value="ECO:0007669"/>
    <property type="project" value="UniProtKB-KW"/>
</dbReference>
<evidence type="ECO:0000256" key="10">
    <source>
        <dbReference type="ARBA" id="ARBA00023140"/>
    </source>
</evidence>
<protein>
    <recommendedName>
        <fullName evidence="15">Peroxisomal trans-2-enoyl-CoA reductase</fullName>
        <ecNumber evidence="14">1.3.1.38</ecNumber>
    </recommendedName>
</protein>
<accession>A0A7Y6NQJ0</accession>
<evidence type="ECO:0000256" key="3">
    <source>
        <dbReference type="ARBA" id="ARBA00006484"/>
    </source>
</evidence>
<keyword evidence="8" id="KW-0560">Oxidoreductase</keyword>
<evidence type="ECO:0000256" key="6">
    <source>
        <dbReference type="ARBA" id="ARBA00022832"/>
    </source>
</evidence>
<comment type="subunit">
    <text evidence="13">Interacts with PEX5, probably required to target it into peroxisomes.</text>
</comment>
<comment type="caution">
    <text evidence="22">The sequence shown here is derived from an EMBL/GenBank/DDBJ whole genome shotgun (WGS) entry which is preliminary data.</text>
</comment>
<dbReference type="RefSeq" id="WP_176070279.1">
    <property type="nucleotide sequence ID" value="NZ_JABWMJ010000008.1"/>
</dbReference>
<evidence type="ECO:0000256" key="1">
    <source>
        <dbReference type="ARBA" id="ARBA00004275"/>
    </source>
</evidence>
<comment type="function">
    <text evidence="12">Participates in chain elongation of fatty acids. Catalyzes the reduction of trans-2-enoyl-CoAs of varying chain lengths from 6:1 to 16:1, having maximum activity with 10:1 CoA. Has no 2,4-dienoyl-CoA reductase activity.</text>
</comment>
<evidence type="ECO:0000256" key="15">
    <source>
        <dbReference type="ARBA" id="ARBA00041063"/>
    </source>
</evidence>
<comment type="catalytic activity">
    <reaction evidence="20">
        <text>(2E)-decenoyl-CoA + NADPH + H(+) = decanoyl-CoA + NADP(+)</text>
        <dbReference type="Rhea" id="RHEA:44960"/>
        <dbReference type="ChEBI" id="CHEBI:15378"/>
        <dbReference type="ChEBI" id="CHEBI:57783"/>
        <dbReference type="ChEBI" id="CHEBI:58349"/>
        <dbReference type="ChEBI" id="CHEBI:61406"/>
        <dbReference type="ChEBI" id="CHEBI:61430"/>
    </reaction>
    <physiologicalReaction direction="left-to-right" evidence="20">
        <dbReference type="Rhea" id="RHEA:44961"/>
    </physiologicalReaction>
</comment>
<evidence type="ECO:0000256" key="12">
    <source>
        <dbReference type="ARBA" id="ARBA00037124"/>
    </source>
</evidence>
<comment type="subcellular location">
    <subcellularLocation>
        <location evidence="1">Peroxisome</location>
    </subcellularLocation>
</comment>